<evidence type="ECO:0000259" key="1">
    <source>
        <dbReference type="PROSITE" id="PS50075"/>
    </source>
</evidence>
<sequence length="73" mass="7574">MLKEQLLAVLPDLDPASVVPSASMRSLGADSMDRMDVVVGTVEALGIDAALHRFGDAANLGELTDLILEAVPA</sequence>
<organism evidence="2 3">
    <name type="scientific">Lentzea jiangxiensis</name>
    <dbReference type="NCBI Taxonomy" id="641025"/>
    <lineage>
        <taxon>Bacteria</taxon>
        <taxon>Bacillati</taxon>
        <taxon>Actinomycetota</taxon>
        <taxon>Actinomycetes</taxon>
        <taxon>Pseudonocardiales</taxon>
        <taxon>Pseudonocardiaceae</taxon>
        <taxon>Lentzea</taxon>
    </lineage>
</organism>
<dbReference type="InterPro" id="IPR009081">
    <property type="entry name" value="PP-bd_ACP"/>
</dbReference>
<reference evidence="3" key="1">
    <citation type="submission" date="2016-10" db="EMBL/GenBank/DDBJ databases">
        <authorList>
            <person name="Varghese N."/>
            <person name="Submissions S."/>
        </authorList>
    </citation>
    <scope>NUCLEOTIDE SEQUENCE [LARGE SCALE GENOMIC DNA]</scope>
    <source>
        <strain evidence="3">CGMCC 4.6609</strain>
    </source>
</reference>
<dbReference type="PROSITE" id="PS50075">
    <property type="entry name" value="CARRIER"/>
    <property type="match status" value="1"/>
</dbReference>
<dbReference type="Proteomes" id="UP000199691">
    <property type="component" value="Unassembled WGS sequence"/>
</dbReference>
<dbReference type="SUPFAM" id="SSF47336">
    <property type="entry name" value="ACP-like"/>
    <property type="match status" value="1"/>
</dbReference>
<dbReference type="Pfam" id="PF00550">
    <property type="entry name" value="PP-binding"/>
    <property type="match status" value="1"/>
</dbReference>
<accession>A0A1H0S7T6</accession>
<keyword evidence="3" id="KW-1185">Reference proteome</keyword>
<evidence type="ECO:0000313" key="3">
    <source>
        <dbReference type="Proteomes" id="UP000199691"/>
    </source>
</evidence>
<evidence type="ECO:0000313" key="2">
    <source>
        <dbReference type="EMBL" id="SDP37308.1"/>
    </source>
</evidence>
<dbReference type="Gene3D" id="1.10.1200.10">
    <property type="entry name" value="ACP-like"/>
    <property type="match status" value="1"/>
</dbReference>
<dbReference type="EMBL" id="FNIX01000007">
    <property type="protein sequence ID" value="SDP37308.1"/>
    <property type="molecule type" value="Genomic_DNA"/>
</dbReference>
<dbReference type="InterPro" id="IPR036736">
    <property type="entry name" value="ACP-like_sf"/>
</dbReference>
<gene>
    <name evidence="2" type="ORF">SAMN05421507_107254</name>
</gene>
<name>A0A1H0S7T6_9PSEU</name>
<feature type="domain" description="Carrier" evidence="1">
    <location>
        <begin position="1"/>
        <end position="71"/>
    </location>
</feature>
<protein>
    <submittedName>
        <fullName evidence="2">Polyketide biosynthesis acyl carrier protein</fullName>
    </submittedName>
</protein>
<dbReference type="STRING" id="641025.SAMN05421507_107254"/>
<dbReference type="AlphaFoldDB" id="A0A1H0S7T6"/>
<proteinExistence type="predicted"/>